<organism evidence="8 9">
    <name type="scientific">Strigamia maritima</name>
    <name type="common">European centipede</name>
    <name type="synonym">Geophilus maritimus</name>
    <dbReference type="NCBI Taxonomy" id="126957"/>
    <lineage>
        <taxon>Eukaryota</taxon>
        <taxon>Metazoa</taxon>
        <taxon>Ecdysozoa</taxon>
        <taxon>Arthropoda</taxon>
        <taxon>Myriapoda</taxon>
        <taxon>Chilopoda</taxon>
        <taxon>Pleurostigmophora</taxon>
        <taxon>Geophilomorpha</taxon>
        <taxon>Linotaeniidae</taxon>
        <taxon>Strigamia</taxon>
    </lineage>
</organism>
<evidence type="ECO:0000256" key="6">
    <source>
        <dbReference type="SAM" id="MobiDB-lite"/>
    </source>
</evidence>
<dbReference type="STRING" id="126957.T1IJQ9"/>
<name>T1IJQ9_STRMM</name>
<reference evidence="8" key="2">
    <citation type="submission" date="2015-02" db="UniProtKB">
        <authorList>
            <consortium name="EnsemblMetazoa"/>
        </authorList>
    </citation>
    <scope>IDENTIFICATION</scope>
</reference>
<dbReference type="Proteomes" id="UP000014500">
    <property type="component" value="Unassembled WGS sequence"/>
</dbReference>
<evidence type="ECO:0000256" key="5">
    <source>
        <dbReference type="ARBA" id="ARBA00039902"/>
    </source>
</evidence>
<evidence type="ECO:0000256" key="4">
    <source>
        <dbReference type="ARBA" id="ARBA00037770"/>
    </source>
</evidence>
<dbReference type="InterPro" id="IPR006073">
    <property type="entry name" value="GTP-bd"/>
</dbReference>
<dbReference type="PANTHER" id="PTHR45709:SF3">
    <property type="entry name" value="GUANINE NUCLEOTIDE-BINDING PROTEIN-LIKE 1"/>
    <property type="match status" value="1"/>
</dbReference>
<evidence type="ECO:0000256" key="1">
    <source>
        <dbReference type="ARBA" id="ARBA00022553"/>
    </source>
</evidence>
<evidence type="ECO:0000256" key="3">
    <source>
        <dbReference type="ARBA" id="ARBA00023134"/>
    </source>
</evidence>
<dbReference type="CDD" id="cd01857">
    <property type="entry name" value="HSR1_MMR1"/>
    <property type="match status" value="1"/>
</dbReference>
<proteinExistence type="predicted"/>
<reference evidence="9" key="1">
    <citation type="submission" date="2011-05" db="EMBL/GenBank/DDBJ databases">
        <authorList>
            <person name="Richards S.R."/>
            <person name="Qu J."/>
            <person name="Jiang H."/>
            <person name="Jhangiani S.N."/>
            <person name="Agravi P."/>
            <person name="Goodspeed R."/>
            <person name="Gross S."/>
            <person name="Mandapat C."/>
            <person name="Jackson L."/>
            <person name="Mathew T."/>
            <person name="Pu L."/>
            <person name="Thornton R."/>
            <person name="Saada N."/>
            <person name="Wilczek-Boney K.B."/>
            <person name="Lee S."/>
            <person name="Kovar C."/>
            <person name="Wu Y."/>
            <person name="Scherer S.E."/>
            <person name="Worley K.C."/>
            <person name="Muzny D.M."/>
            <person name="Gibbs R."/>
        </authorList>
    </citation>
    <scope>NUCLEOTIDE SEQUENCE</scope>
    <source>
        <strain evidence="9">Brora</strain>
    </source>
</reference>
<evidence type="ECO:0000313" key="8">
    <source>
        <dbReference type="EnsemblMetazoa" id="SMAR001134-PA"/>
    </source>
</evidence>
<dbReference type="PhylomeDB" id="T1IJQ9"/>
<dbReference type="InterPro" id="IPR030378">
    <property type="entry name" value="G_CP_dom"/>
</dbReference>
<dbReference type="InterPro" id="IPR043358">
    <property type="entry name" value="GNL1-like"/>
</dbReference>
<feature type="compositionally biased region" description="Basic residues" evidence="6">
    <location>
        <begin position="1"/>
        <end position="17"/>
    </location>
</feature>
<dbReference type="Pfam" id="PF01926">
    <property type="entry name" value="MMR_HSR1"/>
    <property type="match status" value="1"/>
</dbReference>
<dbReference type="GO" id="GO:0003924">
    <property type="term" value="F:GTPase activity"/>
    <property type="evidence" value="ECO:0007669"/>
    <property type="project" value="InterPro"/>
</dbReference>
<dbReference type="eggNOG" id="KOG1424">
    <property type="taxonomic scope" value="Eukaryota"/>
</dbReference>
<keyword evidence="1" id="KW-0597">Phosphoprotein</keyword>
<dbReference type="AlphaFoldDB" id="T1IJQ9"/>
<keyword evidence="9" id="KW-1185">Reference proteome</keyword>
<evidence type="ECO:0000259" key="7">
    <source>
        <dbReference type="PROSITE" id="PS51721"/>
    </source>
</evidence>
<dbReference type="EnsemblMetazoa" id="SMAR001134-RA">
    <property type="protein sequence ID" value="SMAR001134-PA"/>
    <property type="gene ID" value="SMAR001134"/>
</dbReference>
<evidence type="ECO:0000313" key="9">
    <source>
        <dbReference type="Proteomes" id="UP000014500"/>
    </source>
</evidence>
<dbReference type="PRINTS" id="PR00326">
    <property type="entry name" value="GTP1OBG"/>
</dbReference>
<evidence type="ECO:0000256" key="2">
    <source>
        <dbReference type="ARBA" id="ARBA00022741"/>
    </source>
</evidence>
<dbReference type="OMA" id="CDFPVRP"/>
<protein>
    <recommendedName>
        <fullName evidence="5">Guanine nucleotide-binding protein-like 1</fullName>
    </recommendedName>
</protein>
<dbReference type="EMBL" id="JH430339">
    <property type="status" value="NOT_ANNOTATED_CDS"/>
    <property type="molecule type" value="Genomic_DNA"/>
</dbReference>
<keyword evidence="3" id="KW-0342">GTP-binding</keyword>
<dbReference type="InterPro" id="IPR027417">
    <property type="entry name" value="P-loop_NTPase"/>
</dbReference>
<sequence>MPQGRRKTPFSGKKKRQQLQDKRERKNEDFDHEERKSKSEYKLVTDESLASTSTSSENGPKLFTNTIDPQRFSSKSSNTDRYRLQFVKQSKEELDRMKKDAYRLLAPAHEDDTEIEIDSVFLPGSSLDIPKRPSWDFSFSKEQLEAREHRYFTEYLMNIEKNFNLDDLSYFETNLETWRQLWRVLEMSDILLIIVDVRFPSLLFSPAIYNHVTKELNREVILVLNKIDLVPPSVVVAWQHYFKKHYPQLYIISFTSFPGTDTDVVAQDQKVQRSRRRKNWRMAAQATMRLLKICQNIVKTNEEEMHETDTEAAEVPIKAKESDEQEAQYERYRNGTLTIGCLGFPNVGKSSLINGIMGKKVVSVSRTPGHTKHFQTIFITPTVRLCDCPGLVFPSKVPKPLQVLNGSFPIAQVREPYSAIRFLAERIPMNCLLHIEHPNKEKNWTPYDICDGWAIKRGFFTSKGARRDVHRAGNNLLRMALEGRIRFCLKPPGYLHDKSEKYNFIYADVVEIKQILESGQEMCEENEDELFTTVSSETESE</sequence>
<dbReference type="HOGENOM" id="CLU_013649_1_1_1"/>
<feature type="compositionally biased region" description="Basic and acidic residues" evidence="6">
    <location>
        <begin position="18"/>
        <end position="45"/>
    </location>
</feature>
<feature type="compositionally biased region" description="Polar residues" evidence="6">
    <location>
        <begin position="48"/>
        <end position="76"/>
    </location>
</feature>
<dbReference type="SUPFAM" id="SSF52540">
    <property type="entry name" value="P-loop containing nucleoside triphosphate hydrolases"/>
    <property type="match status" value="1"/>
</dbReference>
<keyword evidence="2" id="KW-0547">Nucleotide-binding</keyword>
<dbReference type="PANTHER" id="PTHR45709">
    <property type="entry name" value="LARGE SUBUNIT GTPASE 1 HOMOLOG-RELATED"/>
    <property type="match status" value="1"/>
</dbReference>
<dbReference type="Gene3D" id="3.40.50.300">
    <property type="entry name" value="P-loop containing nucleotide triphosphate hydrolases"/>
    <property type="match status" value="1"/>
</dbReference>
<feature type="domain" description="CP-type G" evidence="7">
    <location>
        <begin position="178"/>
        <end position="394"/>
    </location>
</feature>
<dbReference type="GO" id="GO:0005525">
    <property type="term" value="F:GTP binding"/>
    <property type="evidence" value="ECO:0007669"/>
    <property type="project" value="UniProtKB-KW"/>
</dbReference>
<dbReference type="PROSITE" id="PS51721">
    <property type="entry name" value="G_CP"/>
    <property type="match status" value="1"/>
</dbReference>
<comment type="function">
    <text evidence="4">Possible regulatory or functional link with the histocompatibility cluster.</text>
</comment>
<feature type="region of interest" description="Disordered" evidence="6">
    <location>
        <begin position="1"/>
        <end position="76"/>
    </location>
</feature>
<accession>T1IJQ9</accession>